<dbReference type="AlphaFoldDB" id="A0AAD1XRR0"/>
<keyword evidence="1" id="KW-0812">Transmembrane</keyword>
<dbReference type="EMBL" id="CAMPGE010019247">
    <property type="protein sequence ID" value="CAI2377597.1"/>
    <property type="molecule type" value="Genomic_DNA"/>
</dbReference>
<keyword evidence="1" id="KW-0472">Membrane</keyword>
<name>A0AAD1XRR0_EUPCR</name>
<proteinExistence type="predicted"/>
<evidence type="ECO:0000313" key="2">
    <source>
        <dbReference type="EMBL" id="CAI2377597.1"/>
    </source>
</evidence>
<feature type="transmembrane region" description="Helical" evidence="1">
    <location>
        <begin position="93"/>
        <end position="118"/>
    </location>
</feature>
<evidence type="ECO:0000313" key="3">
    <source>
        <dbReference type="Proteomes" id="UP001295684"/>
    </source>
</evidence>
<evidence type="ECO:0000256" key="1">
    <source>
        <dbReference type="SAM" id="Phobius"/>
    </source>
</evidence>
<feature type="transmembrane region" description="Helical" evidence="1">
    <location>
        <begin position="52"/>
        <end position="73"/>
    </location>
</feature>
<keyword evidence="1" id="KW-1133">Transmembrane helix</keyword>
<reference evidence="2" key="1">
    <citation type="submission" date="2023-07" db="EMBL/GenBank/DDBJ databases">
        <authorList>
            <consortium name="AG Swart"/>
            <person name="Singh M."/>
            <person name="Singh A."/>
            <person name="Seah K."/>
            <person name="Emmerich C."/>
        </authorList>
    </citation>
    <scope>NUCLEOTIDE SEQUENCE</scope>
    <source>
        <strain evidence="2">DP1</strain>
    </source>
</reference>
<accession>A0AAD1XRR0</accession>
<sequence length="252" mass="28958">MNGAGSLFWLGLRCFKLIFDLSLELDNLNRGLVLFGLCESVFACDLKIESNVLNFSIPLVFCNLVSVCIWFIIGSLPLKSLFLLHRYLGGIDFLFPKTTFGMSGCPPTIFGLIIRKFVLRFHVIKVTRNFLFCFVISLRNFFLCLKLRLLILSVLGPFSVWLSWKSLLLFLIIFLSLSSNMCFSRSISEYFVSRRTILFAILSDVRHLGRLVLELRSPGCDMLKIAFMNMLVELLPDFVKVFTSYRLLFVHC</sequence>
<comment type="caution">
    <text evidence="2">The sequence shown here is derived from an EMBL/GenBank/DDBJ whole genome shotgun (WGS) entry which is preliminary data.</text>
</comment>
<feature type="transmembrane region" description="Helical" evidence="1">
    <location>
        <begin position="130"/>
        <end position="152"/>
    </location>
</feature>
<dbReference type="Proteomes" id="UP001295684">
    <property type="component" value="Unassembled WGS sequence"/>
</dbReference>
<protein>
    <submittedName>
        <fullName evidence="2">Uncharacterized protein</fullName>
    </submittedName>
</protein>
<organism evidence="2 3">
    <name type="scientific">Euplotes crassus</name>
    <dbReference type="NCBI Taxonomy" id="5936"/>
    <lineage>
        <taxon>Eukaryota</taxon>
        <taxon>Sar</taxon>
        <taxon>Alveolata</taxon>
        <taxon>Ciliophora</taxon>
        <taxon>Intramacronucleata</taxon>
        <taxon>Spirotrichea</taxon>
        <taxon>Hypotrichia</taxon>
        <taxon>Euplotida</taxon>
        <taxon>Euplotidae</taxon>
        <taxon>Moneuplotes</taxon>
    </lineage>
</organism>
<gene>
    <name evidence="2" type="ORF">ECRASSUSDP1_LOCUS18985</name>
</gene>
<keyword evidence="3" id="KW-1185">Reference proteome</keyword>